<dbReference type="Pfam" id="PF00563">
    <property type="entry name" value="EAL"/>
    <property type="match status" value="1"/>
</dbReference>
<dbReference type="Gene3D" id="3.20.20.450">
    <property type="entry name" value="EAL domain"/>
    <property type="match status" value="1"/>
</dbReference>
<dbReference type="SMART" id="SM00267">
    <property type="entry name" value="GGDEF"/>
    <property type="match status" value="1"/>
</dbReference>
<dbReference type="SUPFAM" id="SSF141868">
    <property type="entry name" value="EAL domain-like"/>
    <property type="match status" value="1"/>
</dbReference>
<dbReference type="NCBIfam" id="TIGR00254">
    <property type="entry name" value="GGDEF"/>
    <property type="match status" value="1"/>
</dbReference>
<dbReference type="InterPro" id="IPR000014">
    <property type="entry name" value="PAS"/>
</dbReference>
<dbReference type="InterPro" id="IPR013656">
    <property type="entry name" value="PAS_4"/>
</dbReference>
<comment type="caution">
    <text evidence="5">The sequence shown here is derived from an EMBL/GenBank/DDBJ whole genome shotgun (WGS) entry which is preliminary data.</text>
</comment>
<dbReference type="AlphaFoldDB" id="A0A7W9NJJ5"/>
<protein>
    <submittedName>
        <fullName evidence="5">PAS domain S-box-containing protein/diguanylate cyclase (GGDEF)-like protein</fullName>
    </submittedName>
</protein>
<dbReference type="InterPro" id="IPR035965">
    <property type="entry name" value="PAS-like_dom_sf"/>
</dbReference>
<name>A0A7W9NJJ5_9PSEU</name>
<dbReference type="PANTHER" id="PTHR44757:SF2">
    <property type="entry name" value="BIOFILM ARCHITECTURE MAINTENANCE PROTEIN MBAA"/>
    <property type="match status" value="1"/>
</dbReference>
<evidence type="ECO:0000259" key="3">
    <source>
        <dbReference type="PROSITE" id="PS50883"/>
    </source>
</evidence>
<dbReference type="SUPFAM" id="SSF55785">
    <property type="entry name" value="PYP-like sensor domain (PAS domain)"/>
    <property type="match status" value="1"/>
</dbReference>
<dbReference type="PANTHER" id="PTHR44757">
    <property type="entry name" value="DIGUANYLATE CYCLASE DGCP"/>
    <property type="match status" value="1"/>
</dbReference>
<dbReference type="PROSITE" id="PS50113">
    <property type="entry name" value="PAC"/>
    <property type="match status" value="1"/>
</dbReference>
<dbReference type="RefSeq" id="WP_184866046.1">
    <property type="nucleotide sequence ID" value="NZ_BAAAWY010000049.1"/>
</dbReference>
<dbReference type="CDD" id="cd00130">
    <property type="entry name" value="PAS"/>
    <property type="match status" value="1"/>
</dbReference>
<evidence type="ECO:0000259" key="4">
    <source>
        <dbReference type="PROSITE" id="PS50887"/>
    </source>
</evidence>
<dbReference type="InterPro" id="IPR043128">
    <property type="entry name" value="Rev_trsase/Diguanyl_cyclase"/>
</dbReference>
<reference evidence="5 6" key="1">
    <citation type="submission" date="2020-08" db="EMBL/GenBank/DDBJ databases">
        <title>Sequencing the genomes of 1000 actinobacteria strains.</title>
        <authorList>
            <person name="Klenk H.-P."/>
        </authorList>
    </citation>
    <scope>NUCLEOTIDE SEQUENCE [LARGE SCALE GENOMIC DNA]</scope>
    <source>
        <strain evidence="5 6">DSM 43851</strain>
    </source>
</reference>
<dbReference type="SUPFAM" id="SSF55073">
    <property type="entry name" value="Nucleotide cyclase"/>
    <property type="match status" value="1"/>
</dbReference>
<dbReference type="InterPro" id="IPR035919">
    <property type="entry name" value="EAL_sf"/>
</dbReference>
<gene>
    <name evidence="5" type="ORF">BJ998_005399</name>
</gene>
<dbReference type="Pfam" id="PF00990">
    <property type="entry name" value="GGDEF"/>
    <property type="match status" value="1"/>
</dbReference>
<dbReference type="SMART" id="SM00052">
    <property type="entry name" value="EAL"/>
    <property type="match status" value="1"/>
</dbReference>
<keyword evidence="6" id="KW-1185">Reference proteome</keyword>
<feature type="domain" description="EAL" evidence="3">
    <location>
        <begin position="445"/>
        <end position="703"/>
    </location>
</feature>
<dbReference type="Gene3D" id="3.30.450.20">
    <property type="entry name" value="PAS domain"/>
    <property type="match status" value="1"/>
</dbReference>
<dbReference type="PROSITE" id="PS50112">
    <property type="entry name" value="PAS"/>
    <property type="match status" value="1"/>
</dbReference>
<dbReference type="InterPro" id="IPR001610">
    <property type="entry name" value="PAC"/>
</dbReference>
<dbReference type="PROSITE" id="PS50887">
    <property type="entry name" value="GGDEF"/>
    <property type="match status" value="1"/>
</dbReference>
<dbReference type="InterPro" id="IPR001633">
    <property type="entry name" value="EAL_dom"/>
</dbReference>
<dbReference type="SMART" id="SM00091">
    <property type="entry name" value="PAS"/>
    <property type="match status" value="1"/>
</dbReference>
<evidence type="ECO:0000259" key="2">
    <source>
        <dbReference type="PROSITE" id="PS50113"/>
    </source>
</evidence>
<dbReference type="InterPro" id="IPR029787">
    <property type="entry name" value="Nucleotide_cyclase"/>
</dbReference>
<dbReference type="InterPro" id="IPR000700">
    <property type="entry name" value="PAS-assoc_C"/>
</dbReference>
<feature type="domain" description="PAS" evidence="1">
    <location>
        <begin position="146"/>
        <end position="216"/>
    </location>
</feature>
<evidence type="ECO:0000313" key="5">
    <source>
        <dbReference type="EMBL" id="MBB5894203.1"/>
    </source>
</evidence>
<proteinExistence type="predicted"/>
<dbReference type="Pfam" id="PF08448">
    <property type="entry name" value="PAS_4"/>
    <property type="match status" value="1"/>
</dbReference>
<dbReference type="CDD" id="cd01948">
    <property type="entry name" value="EAL"/>
    <property type="match status" value="1"/>
</dbReference>
<dbReference type="EMBL" id="JACHIR010000001">
    <property type="protein sequence ID" value="MBB5894203.1"/>
    <property type="molecule type" value="Genomic_DNA"/>
</dbReference>
<dbReference type="CDD" id="cd01949">
    <property type="entry name" value="GGDEF"/>
    <property type="match status" value="1"/>
</dbReference>
<dbReference type="InterPro" id="IPR052155">
    <property type="entry name" value="Biofilm_reg_signaling"/>
</dbReference>
<organism evidence="5 6">
    <name type="scientific">Kutzneria kofuensis</name>
    <dbReference type="NCBI Taxonomy" id="103725"/>
    <lineage>
        <taxon>Bacteria</taxon>
        <taxon>Bacillati</taxon>
        <taxon>Actinomycetota</taxon>
        <taxon>Actinomycetes</taxon>
        <taxon>Pseudonocardiales</taxon>
        <taxon>Pseudonocardiaceae</taxon>
        <taxon>Kutzneria</taxon>
    </lineage>
</organism>
<dbReference type="PROSITE" id="PS50883">
    <property type="entry name" value="EAL"/>
    <property type="match status" value="1"/>
</dbReference>
<sequence>MTGESEQGGAMYPGLAEFARLWAGAVLPTSNVPLSRGELQVILTGFAELLTASVRADTFDHTQAIEVGHGLVATQLVGPKALDATIRVLGRQLRHEADDDRLVDLLGAVACGYVEALRDHIFQQQETLKKAVFRARDAAEKALRASERRFRTVFTESVVGIAIGDIQGHIVSSNLAMQEMLGYTADELRQRTPYDLMPRKDAEEVSAAYRKLINGTYTSLRSEQQMLRSDGEPIWVHIAVTLIKDENGQPDYPVVMIEDISDLHLLQDRWSHQVAHDPLTNLHNRALFVSKVETAVGGLGPGDRIGLACFGLDGMSVINAGVSDQVGDKILKTTADRLRAVVDDDTGLLGRVDGDRFALLVVRSTTPAMIGVVERAMARIAEPVLAGGREYSVTASVGIVERAAAGSDPSQLLADAELAMHWAKQDGRAQWQLFESDRGNRQRRDFVLAAQLPAALRGDQFTVEFEPIARIGDRSLAGFSTIVSWDHPEQGVLSAKDFLHLAERTGHMLPLGSWALRQACDQARQWHDEHGDRTPPVSVALPNRMVCDQEIVALLRAVVEASGARYDQLALEVDNSMLRDPDGDPAEVLTVLSDMGFRVLVSGMTANGCPHGLTDLPVHGVKLAADFVATLGEDDKPEPSAQRAIGDVVSAAQLAELPVYAVGVHHERHATALRELGVELGQGGHFGPPSLPFEVEPMIIAGTVDPDW</sequence>
<accession>A0A7W9NJJ5</accession>
<dbReference type="InterPro" id="IPR000160">
    <property type="entry name" value="GGDEF_dom"/>
</dbReference>
<feature type="domain" description="GGDEF" evidence="4">
    <location>
        <begin position="303"/>
        <end position="436"/>
    </location>
</feature>
<dbReference type="Proteomes" id="UP000585638">
    <property type="component" value="Unassembled WGS sequence"/>
</dbReference>
<dbReference type="Gene3D" id="3.30.70.270">
    <property type="match status" value="1"/>
</dbReference>
<evidence type="ECO:0000313" key="6">
    <source>
        <dbReference type="Proteomes" id="UP000585638"/>
    </source>
</evidence>
<evidence type="ECO:0000259" key="1">
    <source>
        <dbReference type="PROSITE" id="PS50112"/>
    </source>
</evidence>
<dbReference type="SMART" id="SM00086">
    <property type="entry name" value="PAC"/>
    <property type="match status" value="1"/>
</dbReference>
<feature type="domain" description="PAC" evidence="2">
    <location>
        <begin position="220"/>
        <end position="272"/>
    </location>
</feature>
<dbReference type="NCBIfam" id="TIGR00229">
    <property type="entry name" value="sensory_box"/>
    <property type="match status" value="1"/>
</dbReference>